<dbReference type="Proteomes" id="UP000316270">
    <property type="component" value="Chromosome 8"/>
</dbReference>
<protein>
    <submittedName>
        <fullName evidence="1">Uncharacterized protein</fullName>
    </submittedName>
</protein>
<dbReference type="EMBL" id="CP042192">
    <property type="protein sequence ID" value="QDS72746.1"/>
    <property type="molecule type" value="Genomic_DNA"/>
</dbReference>
<accession>A0A517LAT5</accession>
<organism evidence="1 2">
    <name type="scientific">Venturia effusa</name>
    <dbReference type="NCBI Taxonomy" id="50376"/>
    <lineage>
        <taxon>Eukaryota</taxon>
        <taxon>Fungi</taxon>
        <taxon>Dikarya</taxon>
        <taxon>Ascomycota</taxon>
        <taxon>Pezizomycotina</taxon>
        <taxon>Dothideomycetes</taxon>
        <taxon>Pleosporomycetidae</taxon>
        <taxon>Venturiales</taxon>
        <taxon>Venturiaceae</taxon>
        <taxon>Venturia</taxon>
    </lineage>
</organism>
<evidence type="ECO:0000313" key="2">
    <source>
        <dbReference type="Proteomes" id="UP000316270"/>
    </source>
</evidence>
<gene>
    <name evidence="1" type="ORF">FKW77_004005</name>
</gene>
<name>A0A517LAT5_9PEZI</name>
<proteinExistence type="predicted"/>
<sequence length="203" mass="22072">MAHRIPHPPNAEDQAYAKCYLTFHVLRSTLPLGAALSIPTSIASTFYYGPRTIPTFTSRLFLHSSRGSTTGLALGFIMLEGRMWGREEIEWKDRTWRLLENKGQIEVDSWIVACGLVGSVASVFAARRGKIPVDGRRLVSGAGLGSVAGTGGYVAWRYGIHDGSLPENKVKYSLRSCANSSSDIPLGDIPADGYVRAKSETLV</sequence>
<evidence type="ECO:0000313" key="1">
    <source>
        <dbReference type="EMBL" id="QDS72746.1"/>
    </source>
</evidence>
<dbReference type="OrthoDB" id="544298at2759"/>
<dbReference type="AlphaFoldDB" id="A0A517LAT5"/>
<keyword evidence="2" id="KW-1185">Reference proteome</keyword>
<reference evidence="1 2" key="1">
    <citation type="submission" date="2019-07" db="EMBL/GenBank/DDBJ databases">
        <title>Finished genome of Venturia effusa.</title>
        <authorList>
            <person name="Young C.A."/>
            <person name="Cox M.P."/>
            <person name="Ganley A.R.D."/>
            <person name="David W.J."/>
        </authorList>
    </citation>
    <scope>NUCLEOTIDE SEQUENCE [LARGE SCALE GENOMIC DNA]</scope>
    <source>
        <strain evidence="2">albino</strain>
    </source>
</reference>